<dbReference type="SMART" id="SM00181">
    <property type="entry name" value="EGF"/>
    <property type="match status" value="3"/>
</dbReference>
<proteinExistence type="predicted"/>
<evidence type="ECO:0000313" key="5">
    <source>
        <dbReference type="Proteomes" id="UP000887566"/>
    </source>
</evidence>
<keyword evidence="1" id="KW-0732">Signal</keyword>
<feature type="disulfide bond" evidence="3">
    <location>
        <begin position="74"/>
        <end position="83"/>
    </location>
</feature>
<feature type="domain" description="EGF-like" evidence="4">
    <location>
        <begin position="118"/>
        <end position="152"/>
    </location>
</feature>
<dbReference type="AlphaFoldDB" id="A0A914UX30"/>
<dbReference type="InterPro" id="IPR000742">
    <property type="entry name" value="EGF"/>
</dbReference>
<evidence type="ECO:0000313" key="6">
    <source>
        <dbReference type="WBParaSite" id="PSAMB.scaffold13331size2323.g35433.t1"/>
    </source>
</evidence>
<dbReference type="Pfam" id="PF23106">
    <property type="entry name" value="EGF_Teneurin"/>
    <property type="match status" value="1"/>
</dbReference>
<evidence type="ECO:0000256" key="1">
    <source>
        <dbReference type="ARBA" id="ARBA00022729"/>
    </source>
</evidence>
<dbReference type="InterPro" id="IPR050969">
    <property type="entry name" value="Dev_Signal_Modulators"/>
</dbReference>
<evidence type="ECO:0000259" key="4">
    <source>
        <dbReference type="PROSITE" id="PS50026"/>
    </source>
</evidence>
<dbReference type="PROSITE" id="PS01186">
    <property type="entry name" value="EGF_2"/>
    <property type="match status" value="1"/>
</dbReference>
<accession>A0A914UX30</accession>
<dbReference type="Proteomes" id="UP000887566">
    <property type="component" value="Unplaced"/>
</dbReference>
<organism evidence="5 6">
    <name type="scientific">Plectus sambesii</name>
    <dbReference type="NCBI Taxonomy" id="2011161"/>
    <lineage>
        <taxon>Eukaryota</taxon>
        <taxon>Metazoa</taxon>
        <taxon>Ecdysozoa</taxon>
        <taxon>Nematoda</taxon>
        <taxon>Chromadorea</taxon>
        <taxon>Plectida</taxon>
        <taxon>Plectina</taxon>
        <taxon>Plectoidea</taxon>
        <taxon>Plectidae</taxon>
        <taxon>Plectus</taxon>
    </lineage>
</organism>
<keyword evidence="3" id="KW-0245">EGF-like domain</keyword>
<sequence length="186" mass="20014">EYNDDSVLDATQNYWGSNLPEAIARRVLDGNIYATRGKANYRPFLTRTEPASGCQSVNECSGHGVCTGVDQCQCNSGFAGADCSQFSCVDVSSCGQNGKCSGPNTCICNAGWFGTDCSRPTCAQVNDCSGHGTCVSLNECSCFVGFSGKYLLNIQFLLRPQSESGEQWNVIFGITTRVTSKKYLEL</sequence>
<protein>
    <submittedName>
        <fullName evidence="6">EGF-like domain-containing protein</fullName>
    </submittedName>
</protein>
<comment type="caution">
    <text evidence="3">Lacks conserved residue(s) required for the propagation of feature annotation.</text>
</comment>
<dbReference type="Gene3D" id="2.10.25.10">
    <property type="entry name" value="Laminin"/>
    <property type="match status" value="2"/>
</dbReference>
<keyword evidence="2 3" id="KW-1015">Disulfide bond</keyword>
<evidence type="ECO:0000256" key="2">
    <source>
        <dbReference type="ARBA" id="ARBA00023157"/>
    </source>
</evidence>
<feature type="domain" description="EGF-like" evidence="4">
    <location>
        <begin position="50"/>
        <end position="84"/>
    </location>
</feature>
<dbReference type="WBParaSite" id="PSAMB.scaffold13331size2323.g35433.t1">
    <property type="protein sequence ID" value="PSAMB.scaffold13331size2323.g35433.t1"/>
    <property type="gene ID" value="PSAMB.scaffold13331size2323.g35433"/>
</dbReference>
<dbReference type="PANTHER" id="PTHR14949:SF56">
    <property type="entry name" value="EGF-LIKE-DOMAIN, MULTIPLE 7"/>
    <property type="match status" value="1"/>
</dbReference>
<keyword evidence="5" id="KW-1185">Reference proteome</keyword>
<dbReference type="Pfam" id="PF07974">
    <property type="entry name" value="EGF_2"/>
    <property type="match status" value="1"/>
</dbReference>
<reference evidence="6" key="1">
    <citation type="submission" date="2022-11" db="UniProtKB">
        <authorList>
            <consortium name="WormBaseParasite"/>
        </authorList>
    </citation>
    <scope>IDENTIFICATION</scope>
</reference>
<dbReference type="PANTHER" id="PTHR14949">
    <property type="entry name" value="EGF-LIKE-DOMAIN, MULTIPLE 7, 8"/>
    <property type="match status" value="1"/>
</dbReference>
<dbReference type="PROSITE" id="PS00022">
    <property type="entry name" value="EGF_1"/>
    <property type="match status" value="1"/>
</dbReference>
<name>A0A914UX30_9BILA</name>
<dbReference type="PROSITE" id="PS50026">
    <property type="entry name" value="EGF_3"/>
    <property type="match status" value="2"/>
</dbReference>
<evidence type="ECO:0000256" key="3">
    <source>
        <dbReference type="PROSITE-ProRule" id="PRU00076"/>
    </source>
</evidence>
<dbReference type="InterPro" id="IPR013111">
    <property type="entry name" value="EGF_extracell"/>
</dbReference>